<accession>A0ABW2XFY1</accession>
<feature type="region of interest" description="Disordered" evidence="1">
    <location>
        <begin position="18"/>
        <end position="67"/>
    </location>
</feature>
<comment type="caution">
    <text evidence="2">The sequence shown here is derived from an EMBL/GenBank/DDBJ whole genome shotgun (WGS) entry which is preliminary data.</text>
</comment>
<keyword evidence="3" id="KW-1185">Reference proteome</keyword>
<dbReference type="Proteomes" id="UP001597063">
    <property type="component" value="Unassembled WGS sequence"/>
</dbReference>
<dbReference type="RefSeq" id="WP_131760657.1">
    <property type="nucleotide sequence ID" value="NZ_CAACUY010000125.1"/>
</dbReference>
<feature type="compositionally biased region" description="Basic and acidic residues" evidence="1">
    <location>
        <begin position="18"/>
        <end position="36"/>
    </location>
</feature>
<proteinExistence type="predicted"/>
<gene>
    <name evidence="2" type="ORF">ACFQZM_08415</name>
</gene>
<sequence>MRSEDLALRLKALRERAQQARRRANEAAERAAELRGGRRSPGTGTGGLTDPAIDGGARGPTGEPLVTGEHVRLAGDRSAEAAERLHQAGDWALQAALASIDAHERAAALLERLAADYPGEAAQHLAAAAHHRLWAARDLQGLALSHPDAFLDGGLRRPDDDAEPDQI</sequence>
<evidence type="ECO:0000256" key="1">
    <source>
        <dbReference type="SAM" id="MobiDB-lite"/>
    </source>
</evidence>
<evidence type="ECO:0000313" key="2">
    <source>
        <dbReference type="EMBL" id="MFD0684515.1"/>
    </source>
</evidence>
<reference evidence="3" key="1">
    <citation type="journal article" date="2019" name="Int. J. Syst. Evol. Microbiol.">
        <title>The Global Catalogue of Microorganisms (GCM) 10K type strain sequencing project: providing services to taxonomists for standard genome sequencing and annotation.</title>
        <authorList>
            <consortium name="The Broad Institute Genomics Platform"/>
            <consortium name="The Broad Institute Genome Sequencing Center for Infectious Disease"/>
            <person name="Wu L."/>
            <person name="Ma J."/>
        </authorList>
    </citation>
    <scope>NUCLEOTIDE SEQUENCE [LARGE SCALE GENOMIC DNA]</scope>
    <source>
        <strain evidence="3">JCM 9371</strain>
    </source>
</reference>
<protein>
    <submittedName>
        <fullName evidence="2">Uncharacterized protein</fullName>
    </submittedName>
</protein>
<name>A0ABW2XFY1_9ACTN</name>
<evidence type="ECO:0000313" key="3">
    <source>
        <dbReference type="Proteomes" id="UP001597063"/>
    </source>
</evidence>
<organism evidence="2 3">
    <name type="scientific">Actinomadura fibrosa</name>
    <dbReference type="NCBI Taxonomy" id="111802"/>
    <lineage>
        <taxon>Bacteria</taxon>
        <taxon>Bacillati</taxon>
        <taxon>Actinomycetota</taxon>
        <taxon>Actinomycetes</taxon>
        <taxon>Streptosporangiales</taxon>
        <taxon>Thermomonosporaceae</taxon>
        <taxon>Actinomadura</taxon>
    </lineage>
</organism>
<dbReference type="EMBL" id="JBHTGP010000003">
    <property type="protein sequence ID" value="MFD0684515.1"/>
    <property type="molecule type" value="Genomic_DNA"/>
</dbReference>